<feature type="transmembrane region" description="Helical" evidence="8">
    <location>
        <begin position="173"/>
        <end position="193"/>
    </location>
</feature>
<dbReference type="Pfam" id="PF07690">
    <property type="entry name" value="MFS_1"/>
    <property type="match status" value="1"/>
</dbReference>
<feature type="transmembrane region" description="Helical" evidence="8">
    <location>
        <begin position="375"/>
        <end position="398"/>
    </location>
</feature>
<feature type="transmembrane region" description="Helical" evidence="8">
    <location>
        <begin position="282"/>
        <end position="306"/>
    </location>
</feature>
<keyword evidence="4 8" id="KW-0812">Transmembrane</keyword>
<dbReference type="InterPro" id="IPR050382">
    <property type="entry name" value="MFS_Na/Anion_cotransporter"/>
</dbReference>
<dbReference type="InterPro" id="IPR020846">
    <property type="entry name" value="MFS_dom"/>
</dbReference>
<keyword evidence="2" id="KW-0813">Transport</keyword>
<dbReference type="CDD" id="cd17319">
    <property type="entry name" value="MFS_ExuT_GudP_like"/>
    <property type="match status" value="1"/>
</dbReference>
<dbReference type="KEGG" id="pvw:HU752_022040"/>
<accession>A0A9E6PHM9</accession>
<dbReference type="GO" id="GO:0022857">
    <property type="term" value="F:transmembrane transporter activity"/>
    <property type="evidence" value="ECO:0007669"/>
    <property type="project" value="InterPro"/>
</dbReference>
<name>A0A9E6PHM9_9PSED</name>
<dbReference type="FunFam" id="1.20.1250.20:FF:000010">
    <property type="entry name" value="Probable glucarate transporter"/>
    <property type="match status" value="1"/>
</dbReference>
<evidence type="ECO:0000259" key="9">
    <source>
        <dbReference type="PROSITE" id="PS50850"/>
    </source>
</evidence>
<dbReference type="InterPro" id="IPR011701">
    <property type="entry name" value="MFS"/>
</dbReference>
<dbReference type="Proteomes" id="UP000634530">
    <property type="component" value="Chromosome"/>
</dbReference>
<comment type="subcellular location">
    <subcellularLocation>
        <location evidence="1">Cell membrane</location>
        <topology evidence="1">Multi-pass membrane protein</topology>
    </subcellularLocation>
</comment>
<dbReference type="InterPro" id="IPR036259">
    <property type="entry name" value="MFS_trans_sf"/>
</dbReference>
<keyword evidence="6 8" id="KW-0472">Membrane</keyword>
<dbReference type="PANTHER" id="PTHR11662:SF399">
    <property type="entry name" value="FI19708P1-RELATED"/>
    <property type="match status" value="1"/>
</dbReference>
<dbReference type="InterPro" id="IPR000849">
    <property type="entry name" value="Sugar_P_transporter"/>
</dbReference>
<reference evidence="10 11" key="1">
    <citation type="journal article" date="2020" name="Microorganisms">
        <title>Reliable Identification of Environmental Pseudomonas Isolates Using the rpoD Gene.</title>
        <authorList>
            <consortium name="The Broad Institute Genome Sequencing Platform"/>
            <person name="Girard L."/>
            <person name="Lood C."/>
            <person name="Rokni-Zadeh H."/>
            <person name="van Noort V."/>
            <person name="Lavigne R."/>
            <person name="De Mot R."/>
        </authorList>
    </citation>
    <scope>NUCLEOTIDE SEQUENCE [LARGE SCALE GENOMIC DNA]</scope>
    <source>
        <strain evidence="10 11">RW8P3</strain>
    </source>
</reference>
<evidence type="ECO:0000313" key="10">
    <source>
        <dbReference type="EMBL" id="QXI26597.1"/>
    </source>
</evidence>
<feature type="transmembrane region" description="Helical" evidence="8">
    <location>
        <begin position="145"/>
        <end position="167"/>
    </location>
</feature>
<feature type="transmembrane region" description="Helical" evidence="8">
    <location>
        <begin position="46"/>
        <end position="67"/>
    </location>
</feature>
<feature type="transmembrane region" description="Helical" evidence="8">
    <location>
        <begin position="9"/>
        <end position="26"/>
    </location>
</feature>
<organism evidence="10 11">
    <name type="scientific">Pseudomonas vanderleydeniana</name>
    <dbReference type="NCBI Taxonomy" id="2745495"/>
    <lineage>
        <taxon>Bacteria</taxon>
        <taxon>Pseudomonadati</taxon>
        <taxon>Pseudomonadota</taxon>
        <taxon>Gammaproteobacteria</taxon>
        <taxon>Pseudomonadales</taxon>
        <taxon>Pseudomonadaceae</taxon>
        <taxon>Pseudomonas</taxon>
    </lineage>
</organism>
<reference evidence="10 11" key="2">
    <citation type="journal article" date="2021" name="Microorganisms">
        <title>The Ever-Expanding Pseudomonas Genus: Description of 43 New Species and Partition of the Pseudomonas putida Group.</title>
        <authorList>
            <person name="Girard L."/>
            <person name="Lood C."/>
            <person name="Hofte M."/>
            <person name="Vandamme P."/>
            <person name="Rokni-Zadeh H."/>
            <person name="van Noort V."/>
            <person name="Lavigne R."/>
            <person name="De Mot R."/>
        </authorList>
    </citation>
    <scope>NUCLEOTIDE SEQUENCE [LARGE SCALE GENOMIC DNA]</scope>
    <source>
        <strain evidence="10 11">RW8P3</strain>
    </source>
</reference>
<feature type="transmembrane region" description="Helical" evidence="8">
    <location>
        <begin position="103"/>
        <end position="124"/>
    </location>
</feature>
<dbReference type="SUPFAM" id="SSF103473">
    <property type="entry name" value="MFS general substrate transporter"/>
    <property type="match status" value="1"/>
</dbReference>
<dbReference type="Gene3D" id="1.20.1250.20">
    <property type="entry name" value="MFS general substrate transporter like domains"/>
    <property type="match status" value="2"/>
</dbReference>
<sequence length="456" mass="49367">MQEPKQSRVRYLILFMLFLVTTINYADRATISIAGSSIQKELGVDAITLGYIFSAFGWAYVLGQIPGGWLLDRFGSKRVYTVSIFTWSLFTFLQGFVGEFGVSTVVVLLVLLRLSVGLAEAPSFPGNARIVAAWFPTRERGTASAVFNSAQYFATALFAPLMGWIVYRFGWQHVFIMMGALGMAFSLVWTRVIHSPRKHPLANAAEVQYIADNGGLVDLDEQKPKKSGGPQWAHVRQLLSNRMMAGVYLGQFCINSLTYFFLTWFPVYLVQERGMTILKAGAIASLPALCGFLGGVLGGVFSDYLLRRGHSLSMARKTPIVLGMALSMSMIVCNYVEADWVVVAFMALAFFGKGIGALGWAVVSDTSPKQIAGLAGGLFNTIGNLSSISTPIIIGYIIAATGSFKMALVFIGANALIAAISYLVLVGDIKRIELAGLEEPAPLPHSSTSTSAPTSR</sequence>
<dbReference type="RefSeq" id="WP_186675351.1">
    <property type="nucleotide sequence ID" value="NZ_CP077093.1"/>
</dbReference>
<evidence type="ECO:0000256" key="2">
    <source>
        <dbReference type="ARBA" id="ARBA00022448"/>
    </source>
</evidence>
<dbReference type="PANTHER" id="PTHR11662">
    <property type="entry name" value="SOLUTE CARRIER FAMILY 17"/>
    <property type="match status" value="1"/>
</dbReference>
<dbReference type="AlphaFoldDB" id="A0A9E6PHM9"/>
<feature type="transmembrane region" description="Helical" evidence="8">
    <location>
        <begin position="343"/>
        <end position="363"/>
    </location>
</feature>
<protein>
    <submittedName>
        <fullName evidence="10">MFS transporter</fullName>
    </submittedName>
</protein>
<feature type="transmembrane region" description="Helical" evidence="8">
    <location>
        <begin position="246"/>
        <end position="270"/>
    </location>
</feature>
<dbReference type="GO" id="GO:0005886">
    <property type="term" value="C:plasma membrane"/>
    <property type="evidence" value="ECO:0007669"/>
    <property type="project" value="UniProtKB-SubCell"/>
</dbReference>
<evidence type="ECO:0000313" key="11">
    <source>
        <dbReference type="Proteomes" id="UP000634530"/>
    </source>
</evidence>
<evidence type="ECO:0000256" key="6">
    <source>
        <dbReference type="ARBA" id="ARBA00023136"/>
    </source>
</evidence>
<proteinExistence type="inferred from homology"/>
<dbReference type="PROSITE" id="PS50850">
    <property type="entry name" value="MFS"/>
    <property type="match status" value="1"/>
</dbReference>
<evidence type="ECO:0000256" key="7">
    <source>
        <dbReference type="ARBA" id="ARBA00038514"/>
    </source>
</evidence>
<keyword evidence="5 8" id="KW-1133">Transmembrane helix</keyword>
<gene>
    <name evidence="10" type="ORF">HU752_022040</name>
</gene>
<feature type="transmembrane region" description="Helical" evidence="8">
    <location>
        <begin position="404"/>
        <end position="425"/>
    </location>
</feature>
<dbReference type="NCBIfam" id="TIGR00893">
    <property type="entry name" value="2A0114"/>
    <property type="match status" value="1"/>
</dbReference>
<feature type="domain" description="Major facilitator superfamily (MFS) profile" evidence="9">
    <location>
        <begin position="13"/>
        <end position="430"/>
    </location>
</feature>
<evidence type="ECO:0000256" key="3">
    <source>
        <dbReference type="ARBA" id="ARBA00022475"/>
    </source>
</evidence>
<evidence type="ECO:0000256" key="1">
    <source>
        <dbReference type="ARBA" id="ARBA00004651"/>
    </source>
</evidence>
<keyword evidence="3" id="KW-1003">Cell membrane</keyword>
<dbReference type="PIRSF" id="PIRSF002808">
    <property type="entry name" value="Hexose_phosphate_transp"/>
    <property type="match status" value="1"/>
</dbReference>
<dbReference type="EMBL" id="CP077093">
    <property type="protein sequence ID" value="QXI26597.1"/>
    <property type="molecule type" value="Genomic_DNA"/>
</dbReference>
<keyword evidence="11" id="KW-1185">Reference proteome</keyword>
<feature type="transmembrane region" description="Helical" evidence="8">
    <location>
        <begin position="318"/>
        <end position="337"/>
    </location>
</feature>
<evidence type="ECO:0000256" key="8">
    <source>
        <dbReference type="SAM" id="Phobius"/>
    </source>
</evidence>
<evidence type="ECO:0000256" key="4">
    <source>
        <dbReference type="ARBA" id="ARBA00022692"/>
    </source>
</evidence>
<evidence type="ECO:0000256" key="5">
    <source>
        <dbReference type="ARBA" id="ARBA00022989"/>
    </source>
</evidence>
<comment type="similarity">
    <text evidence="7">Belongs to the major facilitator superfamily. Phthalate permease family.</text>
</comment>